<dbReference type="InterPro" id="IPR003731">
    <property type="entry name" value="Di-Nase_FeMo-co_biosynth"/>
</dbReference>
<dbReference type="CDD" id="cd00852">
    <property type="entry name" value="NifB"/>
    <property type="match status" value="1"/>
</dbReference>
<evidence type="ECO:0000313" key="3">
    <source>
        <dbReference type="Proteomes" id="UP000186868"/>
    </source>
</evidence>
<dbReference type="InterPro" id="IPR036105">
    <property type="entry name" value="DiNase_FeMo-co_biosyn_sf"/>
</dbReference>
<organism evidence="2 3">
    <name type="scientific">Hydrococcus rivularis NIES-593</name>
    <dbReference type="NCBI Taxonomy" id="1921803"/>
    <lineage>
        <taxon>Bacteria</taxon>
        <taxon>Bacillati</taxon>
        <taxon>Cyanobacteriota</taxon>
        <taxon>Cyanophyceae</taxon>
        <taxon>Pleurocapsales</taxon>
        <taxon>Hydrococcaceae</taxon>
        <taxon>Hydrococcus</taxon>
    </lineage>
</organism>
<evidence type="ECO:0000259" key="1">
    <source>
        <dbReference type="Pfam" id="PF02579"/>
    </source>
</evidence>
<reference evidence="2 3" key="1">
    <citation type="submission" date="2016-11" db="EMBL/GenBank/DDBJ databases">
        <title>Draft Genome Sequences of Nine Cyanobacterial Strains from Diverse Habitats.</title>
        <authorList>
            <person name="Zhu T."/>
            <person name="Hou S."/>
            <person name="Lu X."/>
            <person name="Hess W.R."/>
        </authorList>
    </citation>
    <scope>NUCLEOTIDE SEQUENCE [LARGE SCALE GENOMIC DNA]</scope>
    <source>
        <strain evidence="2 3">NIES-593</strain>
    </source>
</reference>
<dbReference type="EMBL" id="MRCB01000004">
    <property type="protein sequence ID" value="OKH25296.1"/>
    <property type="molecule type" value="Genomic_DNA"/>
</dbReference>
<dbReference type="InterPro" id="IPR034165">
    <property type="entry name" value="NifB_C"/>
</dbReference>
<dbReference type="AlphaFoldDB" id="A0A1U7HNY3"/>
<feature type="domain" description="Dinitrogenase iron-molybdenum cofactor biosynthesis" evidence="1">
    <location>
        <begin position="18"/>
        <end position="109"/>
    </location>
</feature>
<dbReference type="PANTHER" id="PTHR33937:SF2">
    <property type="entry name" value="DINITROGENASE IRON-MOLYBDENUM COFACTOR BIOSYNTHESIS DOMAIN-CONTAINING PROTEIN"/>
    <property type="match status" value="1"/>
</dbReference>
<keyword evidence="3" id="KW-1185">Reference proteome</keyword>
<dbReference type="Proteomes" id="UP000186868">
    <property type="component" value="Unassembled WGS sequence"/>
</dbReference>
<protein>
    <submittedName>
        <fullName evidence="2">Dinitrogenase iron-molybdenum cofactor</fullName>
    </submittedName>
</protein>
<gene>
    <name evidence="2" type="ORF">NIES593_05450</name>
</gene>
<proteinExistence type="predicted"/>
<evidence type="ECO:0000313" key="2">
    <source>
        <dbReference type="EMBL" id="OKH25296.1"/>
    </source>
</evidence>
<dbReference type="PANTHER" id="PTHR33937">
    <property type="entry name" value="IRON-MOLYBDENUM PROTEIN-RELATED-RELATED"/>
    <property type="match status" value="1"/>
</dbReference>
<dbReference type="Pfam" id="PF02579">
    <property type="entry name" value="Nitro_FeMo-Co"/>
    <property type="match status" value="1"/>
</dbReference>
<name>A0A1U7HNY3_9CYAN</name>
<dbReference type="SUPFAM" id="SSF53146">
    <property type="entry name" value="Nitrogenase accessory factor-like"/>
    <property type="match status" value="1"/>
</dbReference>
<dbReference type="OrthoDB" id="280278at2"/>
<accession>A0A1U7HNY3</accession>
<dbReference type="Gene3D" id="3.30.420.130">
    <property type="entry name" value="Dinitrogenase iron-molybdenum cofactor biosynthesis domain"/>
    <property type="match status" value="1"/>
</dbReference>
<dbReference type="InterPro" id="IPR051840">
    <property type="entry name" value="NifX/NifY_domain"/>
</dbReference>
<sequence length="121" mass="13520">MITVRDSIRVAVATKGGGIVNEHFGHAKEFQIYEVDETQATFLESRQVIPYCKGGYGEQSAMDDILQKLSDCKAVLVLKIGTSAEDRLHTAGIEPVQVYDAIETAVFDYYQKWQQSEEAMV</sequence>
<comment type="caution">
    <text evidence="2">The sequence shown here is derived from an EMBL/GenBank/DDBJ whole genome shotgun (WGS) entry which is preliminary data.</text>
</comment>
<dbReference type="STRING" id="1921803.NIES593_05450"/>